<evidence type="ECO:0000256" key="10">
    <source>
        <dbReference type="ARBA" id="ARBA00038108"/>
    </source>
</evidence>
<comment type="function">
    <text evidence="9">Can induce apoptosis in a caspase-dependent manner and plays a role in p53/TP53-dependent apoptosis.</text>
</comment>
<evidence type="ECO:0000256" key="6">
    <source>
        <dbReference type="ARBA" id="ARBA00022989"/>
    </source>
</evidence>
<feature type="compositionally biased region" description="Pro residues" evidence="13">
    <location>
        <begin position="211"/>
        <end position="224"/>
    </location>
</feature>
<dbReference type="Proteomes" id="UP001152622">
    <property type="component" value="Chromosome 5"/>
</dbReference>
<dbReference type="AlphaFoldDB" id="A0A9Q1FL95"/>
<keyword evidence="7 14" id="KW-0472">Membrane</keyword>
<feature type="compositionally biased region" description="Low complexity" evidence="13">
    <location>
        <begin position="237"/>
        <end position="251"/>
    </location>
</feature>
<feature type="domain" description="Shisa N-terminal" evidence="16">
    <location>
        <begin position="22"/>
        <end position="69"/>
    </location>
</feature>
<dbReference type="GO" id="GO:0031965">
    <property type="term" value="C:nuclear membrane"/>
    <property type="evidence" value="ECO:0007669"/>
    <property type="project" value="UniProtKB-SubCell"/>
</dbReference>
<comment type="similarity">
    <text evidence="10">Belongs to the shisa family.</text>
</comment>
<evidence type="ECO:0000256" key="5">
    <source>
        <dbReference type="ARBA" id="ARBA00022824"/>
    </source>
</evidence>
<dbReference type="InterPro" id="IPR026910">
    <property type="entry name" value="Shisa"/>
</dbReference>
<protein>
    <recommendedName>
        <fullName evidence="11">Protein shisa-5</fullName>
    </recommendedName>
    <alternativeName>
        <fullName evidence="12">Scotin</fullName>
    </alternativeName>
</protein>
<evidence type="ECO:0000256" key="3">
    <source>
        <dbReference type="ARBA" id="ARBA00022692"/>
    </source>
</evidence>
<dbReference type="PANTHER" id="PTHR31395">
    <property type="entry name" value="SHISA"/>
    <property type="match status" value="1"/>
</dbReference>
<dbReference type="Pfam" id="PF13908">
    <property type="entry name" value="Shisa_N"/>
    <property type="match status" value="1"/>
</dbReference>
<feature type="compositionally biased region" description="Polar residues" evidence="13">
    <location>
        <begin position="225"/>
        <end position="236"/>
    </location>
</feature>
<evidence type="ECO:0000256" key="9">
    <source>
        <dbReference type="ARBA" id="ARBA00037507"/>
    </source>
</evidence>
<feature type="chain" id="PRO_5040377149" description="Protein shisa-5" evidence="15">
    <location>
        <begin position="22"/>
        <end position="259"/>
    </location>
</feature>
<dbReference type="GO" id="GO:0005789">
    <property type="term" value="C:endoplasmic reticulum membrane"/>
    <property type="evidence" value="ECO:0007669"/>
    <property type="project" value="UniProtKB-SubCell"/>
</dbReference>
<feature type="transmembrane region" description="Helical" evidence="14">
    <location>
        <begin position="85"/>
        <end position="107"/>
    </location>
</feature>
<evidence type="ECO:0000256" key="11">
    <source>
        <dbReference type="ARBA" id="ARBA00040441"/>
    </source>
</evidence>
<keyword evidence="4" id="KW-0053">Apoptosis</keyword>
<evidence type="ECO:0000256" key="15">
    <source>
        <dbReference type="SAM" id="SignalP"/>
    </source>
</evidence>
<evidence type="ECO:0000313" key="18">
    <source>
        <dbReference type="Proteomes" id="UP001152622"/>
    </source>
</evidence>
<evidence type="ECO:0000256" key="8">
    <source>
        <dbReference type="ARBA" id="ARBA00023242"/>
    </source>
</evidence>
<keyword evidence="15" id="KW-0732">Signal</keyword>
<evidence type="ECO:0000256" key="12">
    <source>
        <dbReference type="ARBA" id="ARBA00041983"/>
    </source>
</evidence>
<evidence type="ECO:0000259" key="16">
    <source>
        <dbReference type="Pfam" id="PF13908"/>
    </source>
</evidence>
<keyword evidence="3 14" id="KW-0812">Transmembrane</keyword>
<keyword evidence="18" id="KW-1185">Reference proteome</keyword>
<reference evidence="17" key="1">
    <citation type="journal article" date="2023" name="Science">
        <title>Genome structures resolve the early diversification of teleost fishes.</title>
        <authorList>
            <person name="Parey E."/>
            <person name="Louis A."/>
            <person name="Montfort J."/>
            <person name="Bouchez O."/>
            <person name="Roques C."/>
            <person name="Iampietro C."/>
            <person name="Lluch J."/>
            <person name="Castinel A."/>
            <person name="Donnadieu C."/>
            <person name="Desvignes T."/>
            <person name="Floi Bucao C."/>
            <person name="Jouanno E."/>
            <person name="Wen M."/>
            <person name="Mejri S."/>
            <person name="Dirks R."/>
            <person name="Jansen H."/>
            <person name="Henkel C."/>
            <person name="Chen W.J."/>
            <person name="Zahm M."/>
            <person name="Cabau C."/>
            <person name="Klopp C."/>
            <person name="Thompson A.W."/>
            <person name="Robinson-Rechavi M."/>
            <person name="Braasch I."/>
            <person name="Lecointre G."/>
            <person name="Bobe J."/>
            <person name="Postlethwait J.H."/>
            <person name="Berthelot C."/>
            <person name="Roest Crollius H."/>
            <person name="Guiguen Y."/>
        </authorList>
    </citation>
    <scope>NUCLEOTIDE SEQUENCE</scope>
    <source>
        <strain evidence="17">WJC10195</strain>
    </source>
</reference>
<feature type="region of interest" description="Disordered" evidence="13">
    <location>
        <begin position="156"/>
        <end position="190"/>
    </location>
</feature>
<dbReference type="PANTHER" id="PTHR31395:SF14">
    <property type="entry name" value="PROTEIN SHISA-5"/>
    <property type="match status" value="1"/>
</dbReference>
<sequence>MASTPYIIFGLCLTFFTFALADECDDYTDSFGRYHSSQDCSFFQHCCGDCDNRYCCSEIRDSLHEATCSSWNPHGSSIVNITSGIAGLVIFIIIVISCCVCPCCCLYKMCRKPTPVIATTTTTVVQAPYPPQPSASNAYQYQPGYQPVPVQPGYGGQPMSTAPYHGQPFSPGYQGQVSGPPPPYQEAGAGYAPAQVPYGQAGFTAGHLPYPLQPPTQPGCPPQPEYSSTQPEYSSTQPAYNPNQPAYNPAYVEPPKTGY</sequence>
<evidence type="ECO:0000256" key="7">
    <source>
        <dbReference type="ARBA" id="ARBA00023136"/>
    </source>
</evidence>
<keyword evidence="6 14" id="KW-1133">Transmembrane helix</keyword>
<name>A0A9Q1FL95_SYNKA</name>
<keyword evidence="8" id="KW-0539">Nucleus</keyword>
<evidence type="ECO:0000256" key="14">
    <source>
        <dbReference type="SAM" id="Phobius"/>
    </source>
</evidence>
<gene>
    <name evidence="17" type="ORF">SKAU_G00175830</name>
</gene>
<accession>A0A9Q1FL95</accession>
<dbReference type="GO" id="GO:0006915">
    <property type="term" value="P:apoptotic process"/>
    <property type="evidence" value="ECO:0007669"/>
    <property type="project" value="UniProtKB-KW"/>
</dbReference>
<keyword evidence="5" id="KW-0256">Endoplasmic reticulum</keyword>
<dbReference type="OrthoDB" id="9949323at2759"/>
<evidence type="ECO:0000313" key="17">
    <source>
        <dbReference type="EMBL" id="KAJ8361058.1"/>
    </source>
</evidence>
<evidence type="ECO:0000256" key="1">
    <source>
        <dbReference type="ARBA" id="ARBA00004115"/>
    </source>
</evidence>
<evidence type="ECO:0000256" key="13">
    <source>
        <dbReference type="SAM" id="MobiDB-lite"/>
    </source>
</evidence>
<comment type="caution">
    <text evidence="17">The sequence shown here is derived from an EMBL/GenBank/DDBJ whole genome shotgun (WGS) entry which is preliminary data.</text>
</comment>
<feature type="region of interest" description="Disordered" evidence="13">
    <location>
        <begin position="205"/>
        <end position="259"/>
    </location>
</feature>
<feature type="signal peptide" evidence="15">
    <location>
        <begin position="1"/>
        <end position="21"/>
    </location>
</feature>
<evidence type="ECO:0000256" key="2">
    <source>
        <dbReference type="ARBA" id="ARBA00004126"/>
    </source>
</evidence>
<dbReference type="EMBL" id="JAINUF010000005">
    <property type="protein sequence ID" value="KAJ8361058.1"/>
    <property type="molecule type" value="Genomic_DNA"/>
</dbReference>
<organism evidence="17 18">
    <name type="scientific">Synaphobranchus kaupii</name>
    <name type="common">Kaup's arrowtooth eel</name>
    <dbReference type="NCBI Taxonomy" id="118154"/>
    <lineage>
        <taxon>Eukaryota</taxon>
        <taxon>Metazoa</taxon>
        <taxon>Chordata</taxon>
        <taxon>Craniata</taxon>
        <taxon>Vertebrata</taxon>
        <taxon>Euteleostomi</taxon>
        <taxon>Actinopterygii</taxon>
        <taxon>Neopterygii</taxon>
        <taxon>Teleostei</taxon>
        <taxon>Anguilliformes</taxon>
        <taxon>Synaphobranchidae</taxon>
        <taxon>Synaphobranchus</taxon>
    </lineage>
</organism>
<evidence type="ECO:0000256" key="4">
    <source>
        <dbReference type="ARBA" id="ARBA00022703"/>
    </source>
</evidence>
<comment type="subcellular location">
    <subcellularLocation>
        <location evidence="1">Endoplasmic reticulum membrane</location>
        <topology evidence="1">Single-pass type I membrane protein</topology>
    </subcellularLocation>
    <subcellularLocation>
        <location evidence="2">Nucleus membrane</location>
    </subcellularLocation>
</comment>
<dbReference type="InterPro" id="IPR053891">
    <property type="entry name" value="Shisa_N"/>
</dbReference>
<proteinExistence type="inferred from homology"/>